<keyword evidence="3" id="KW-0479">Metal-binding</keyword>
<dbReference type="Proteomes" id="UP001157006">
    <property type="component" value="Chromosome 6"/>
</dbReference>
<dbReference type="GO" id="GO:0003677">
    <property type="term" value="F:DNA binding"/>
    <property type="evidence" value="ECO:0007669"/>
    <property type="project" value="UniProtKB-KW"/>
</dbReference>
<dbReference type="Pfam" id="PF04433">
    <property type="entry name" value="SWIRM"/>
    <property type="match status" value="1"/>
</dbReference>
<feature type="compositionally biased region" description="Polar residues" evidence="11">
    <location>
        <begin position="791"/>
        <end position="810"/>
    </location>
</feature>
<feature type="compositionally biased region" description="Low complexity" evidence="11">
    <location>
        <begin position="7"/>
        <end position="17"/>
    </location>
</feature>
<keyword evidence="5" id="KW-0862">Zinc</keyword>
<dbReference type="Pfam" id="PF00249">
    <property type="entry name" value="Myb_DNA-binding"/>
    <property type="match status" value="1"/>
</dbReference>
<evidence type="ECO:0000313" key="18">
    <source>
        <dbReference type="Proteomes" id="UP001157006"/>
    </source>
</evidence>
<evidence type="ECO:0000313" key="17">
    <source>
        <dbReference type="EMBL" id="CAI8616925.1"/>
    </source>
</evidence>
<dbReference type="Pfam" id="PF16495">
    <property type="entry name" value="SWIRM-assoc_1"/>
    <property type="match status" value="1"/>
</dbReference>
<keyword evidence="9" id="KW-0539">Nucleus</keyword>
<dbReference type="SUPFAM" id="SSF46689">
    <property type="entry name" value="Homeodomain-like"/>
    <property type="match status" value="2"/>
</dbReference>
<evidence type="ECO:0000256" key="6">
    <source>
        <dbReference type="ARBA" id="ARBA00023015"/>
    </source>
</evidence>
<dbReference type="InterPro" id="IPR007526">
    <property type="entry name" value="SWIRM"/>
</dbReference>
<protein>
    <recommendedName>
        <fullName evidence="19">SWI/SNF complex subunit SWI3D</fullName>
    </recommendedName>
</protein>
<proteinExistence type="predicted"/>
<feature type="region of interest" description="Disordered" evidence="11">
    <location>
        <begin position="626"/>
        <end position="769"/>
    </location>
</feature>
<reference evidence="17 18" key="1">
    <citation type="submission" date="2023-01" db="EMBL/GenBank/DDBJ databases">
        <authorList>
            <person name="Kreplak J."/>
        </authorList>
    </citation>
    <scope>NUCLEOTIDE SEQUENCE [LARGE SCALE GENOMIC DNA]</scope>
</reference>
<dbReference type="InterPro" id="IPR017884">
    <property type="entry name" value="SANT_dom"/>
</dbReference>
<evidence type="ECO:0000256" key="9">
    <source>
        <dbReference type="ARBA" id="ARBA00023242"/>
    </source>
</evidence>
<dbReference type="InterPro" id="IPR001005">
    <property type="entry name" value="SANT/Myb"/>
</dbReference>
<sequence>MEEKRPPSAADAPASEPVTSRRRAGGNKRKSGSLNASNSSSTPSKRITREKASPLHHPPLHNGPLTRARQIPNSFSAASTLTIAGSASAPAAVKHAPQTQALAAAAEQLKKESEWESLEASIEAEFKAIRSRDANAHVVPTHCGWFSWLNIHPIEKRMMPSFFNGKNENRTPDKYMEIRSWIIKKFHSNPNIQIELKDLSELGIGDMDARQEVLEFLDYWGLINFHPFPSTESAVAKTSDDGEAEKKSLLEKFYHFETLQLCPPTAQKTGLAIPAMTSGLFPESTIAEELVKQEGPAVEMLEYHCNSCSGDCSRKRYHCQKQADFDLCADCFNNRKFGSGMSPLDFILMEPAEAAGVSSGKWTDQETLLLLEALELYKENWNEIAEHVGTKSKAQCILHFVQMPIEDSFVDCDEDVDAGCKETADPAAANNNLPVDEDKDKDASKVIENDTNIKGRDETSQAEDVKVKDNQEETPKLQDGSDEKTSEGTSKLEDDIKVKLDGEVDNDCVLNALKEAFAAVGYSLEPEGPSSFAEVGNPVMALAAFLAQLVGSDVAVASAHNYMKSLSGNAPGTEIASRCCFLLEDPPDDKKETTTSEGVVYEWIIGILKVREISVTKMYSRIQQYGGLSEKSTSSKEQAMVNHESGLDNCDDPSTSKAPNDQAQDTLHDSDGSTSKAKIPPSSEELQEGTSNEEPCPPIELQKEGSVSDSHPSEKNGVQQSNKSSLPVELPKPVETPKYDEVVSDSVPSDKSGPQKQLSTNAVSESHITTDSAMDVDVVSNSLPAKIDSQPVISSQDNGTQNDVDMTSPSHPIKSSLGAENGASTGAGEDHAGNGMEVKNDGTKTKQDSNFEKLKRTAVSTLAAAAVKAKLLANQEEDQIRQLTSSLIEKQLHKLEMKLAFFNDMENVVMRVKEHLERSRHKLYHERAMIIASRLGVPASSSRGVPQSIPTNRIPMNSANSLPRPQIVVNPQGPQISRPGSTVATAHPNPLMSATAAGNSVRPSSQENLSSVGTK</sequence>
<dbReference type="Gene3D" id="3.30.60.90">
    <property type="match status" value="1"/>
</dbReference>
<evidence type="ECO:0000256" key="2">
    <source>
        <dbReference type="ARBA" id="ARBA00022473"/>
    </source>
</evidence>
<feature type="region of interest" description="Disordered" evidence="11">
    <location>
        <begin position="1"/>
        <end position="67"/>
    </location>
</feature>
<evidence type="ECO:0000256" key="10">
    <source>
        <dbReference type="PROSITE-ProRule" id="PRU00228"/>
    </source>
</evidence>
<dbReference type="InterPro" id="IPR041984">
    <property type="entry name" value="Rsc8/Ssr1/Ssr2_ZZ"/>
</dbReference>
<dbReference type="SUPFAM" id="SSF57850">
    <property type="entry name" value="RING/U-box"/>
    <property type="match status" value="1"/>
</dbReference>
<feature type="compositionally biased region" description="Basic residues" evidence="11">
    <location>
        <begin position="20"/>
        <end position="31"/>
    </location>
</feature>
<feature type="domain" description="HTH myb-type" evidence="16">
    <location>
        <begin position="360"/>
        <end position="396"/>
    </location>
</feature>
<feature type="compositionally biased region" description="Basic and acidic residues" evidence="11">
    <location>
        <begin position="436"/>
        <end position="491"/>
    </location>
</feature>
<dbReference type="InterPro" id="IPR009057">
    <property type="entry name" value="Homeodomain-like_sf"/>
</dbReference>
<dbReference type="InterPro" id="IPR032451">
    <property type="entry name" value="SMARCC_C"/>
</dbReference>
<feature type="region of interest" description="Disordered" evidence="11">
    <location>
        <begin position="787"/>
        <end position="846"/>
    </location>
</feature>
<dbReference type="FunFam" id="1.10.10.60:FF:000014">
    <property type="entry name" value="SWI/SNF complex subunit SMARCC2 isoform C"/>
    <property type="match status" value="1"/>
</dbReference>
<dbReference type="CDD" id="cd00167">
    <property type="entry name" value="SANT"/>
    <property type="match status" value="1"/>
</dbReference>
<dbReference type="CDD" id="cd02336">
    <property type="entry name" value="ZZ_RSC8"/>
    <property type="match status" value="1"/>
</dbReference>
<dbReference type="PANTHER" id="PTHR12802">
    <property type="entry name" value="SWI/SNF COMPLEX-RELATED"/>
    <property type="match status" value="1"/>
</dbReference>
<evidence type="ECO:0000256" key="4">
    <source>
        <dbReference type="ARBA" id="ARBA00022771"/>
    </source>
</evidence>
<feature type="compositionally biased region" description="Low complexity" evidence="11">
    <location>
        <begin position="32"/>
        <end position="44"/>
    </location>
</feature>
<name>A0AAV1B2E1_VICFA</name>
<dbReference type="GO" id="GO:0005634">
    <property type="term" value="C:nucleus"/>
    <property type="evidence" value="ECO:0007669"/>
    <property type="project" value="UniProtKB-SubCell"/>
</dbReference>
<evidence type="ECO:0000256" key="3">
    <source>
        <dbReference type="ARBA" id="ARBA00022723"/>
    </source>
</evidence>
<feature type="domain" description="ZZ-type" evidence="13">
    <location>
        <begin position="300"/>
        <end position="354"/>
    </location>
</feature>
<evidence type="ECO:0000259" key="12">
    <source>
        <dbReference type="PROSITE" id="PS50090"/>
    </source>
</evidence>
<evidence type="ECO:0008006" key="19">
    <source>
        <dbReference type="Google" id="ProtNLM"/>
    </source>
</evidence>
<keyword evidence="7" id="KW-0238">DNA-binding</keyword>
<dbReference type="SMART" id="SM00717">
    <property type="entry name" value="SANT"/>
    <property type="match status" value="1"/>
</dbReference>
<dbReference type="EMBL" id="OX451741">
    <property type="protein sequence ID" value="CAI8616925.1"/>
    <property type="molecule type" value="Genomic_DNA"/>
</dbReference>
<evidence type="ECO:0000256" key="1">
    <source>
        <dbReference type="ARBA" id="ARBA00004123"/>
    </source>
</evidence>
<accession>A0AAV1B2E1</accession>
<feature type="compositionally biased region" description="Polar residues" evidence="11">
    <location>
        <begin position="652"/>
        <end position="665"/>
    </location>
</feature>
<feature type="domain" description="Myb-like" evidence="12">
    <location>
        <begin position="354"/>
        <end position="404"/>
    </location>
</feature>
<dbReference type="PROSITE" id="PS01357">
    <property type="entry name" value="ZF_ZZ_1"/>
    <property type="match status" value="1"/>
</dbReference>
<dbReference type="PROSITE" id="PS51294">
    <property type="entry name" value="HTH_MYB"/>
    <property type="match status" value="1"/>
</dbReference>
<dbReference type="InterPro" id="IPR036388">
    <property type="entry name" value="WH-like_DNA-bd_sf"/>
</dbReference>
<dbReference type="InterPro" id="IPR000433">
    <property type="entry name" value="Znf_ZZ"/>
</dbReference>
<dbReference type="InterPro" id="IPR043145">
    <property type="entry name" value="Znf_ZZ_sf"/>
</dbReference>
<dbReference type="PROSITE" id="PS50135">
    <property type="entry name" value="ZF_ZZ_2"/>
    <property type="match status" value="1"/>
</dbReference>
<organism evidence="17 18">
    <name type="scientific">Vicia faba</name>
    <name type="common">Broad bean</name>
    <name type="synonym">Faba vulgaris</name>
    <dbReference type="NCBI Taxonomy" id="3906"/>
    <lineage>
        <taxon>Eukaryota</taxon>
        <taxon>Viridiplantae</taxon>
        <taxon>Streptophyta</taxon>
        <taxon>Embryophyta</taxon>
        <taxon>Tracheophyta</taxon>
        <taxon>Spermatophyta</taxon>
        <taxon>Magnoliopsida</taxon>
        <taxon>eudicotyledons</taxon>
        <taxon>Gunneridae</taxon>
        <taxon>Pentapetalae</taxon>
        <taxon>rosids</taxon>
        <taxon>fabids</taxon>
        <taxon>Fabales</taxon>
        <taxon>Fabaceae</taxon>
        <taxon>Papilionoideae</taxon>
        <taxon>50 kb inversion clade</taxon>
        <taxon>NPAAA clade</taxon>
        <taxon>Hologalegina</taxon>
        <taxon>IRL clade</taxon>
        <taxon>Fabeae</taxon>
        <taxon>Vicia</taxon>
    </lineage>
</organism>
<dbReference type="Pfam" id="PF00569">
    <property type="entry name" value="ZZ"/>
    <property type="match status" value="1"/>
</dbReference>
<dbReference type="Gene3D" id="1.10.10.10">
    <property type="entry name" value="Winged helix-like DNA-binding domain superfamily/Winged helix DNA-binding domain"/>
    <property type="match status" value="1"/>
</dbReference>
<dbReference type="PANTHER" id="PTHR12802:SF41">
    <property type="entry name" value="BRAHMA ASSOCIATED PROTEIN 155 KDA"/>
    <property type="match status" value="1"/>
</dbReference>
<dbReference type="InterPro" id="IPR017930">
    <property type="entry name" value="Myb_dom"/>
</dbReference>
<feature type="compositionally biased region" description="Polar residues" evidence="11">
    <location>
        <begin position="746"/>
        <end position="769"/>
    </location>
</feature>
<dbReference type="PROSITE" id="PS50090">
    <property type="entry name" value="MYB_LIKE"/>
    <property type="match status" value="1"/>
</dbReference>
<keyword evidence="6" id="KW-0805">Transcription regulation</keyword>
<dbReference type="Gene3D" id="1.10.10.60">
    <property type="entry name" value="Homeodomain-like"/>
    <property type="match status" value="1"/>
</dbReference>
<dbReference type="PROSITE" id="PS50934">
    <property type="entry name" value="SWIRM"/>
    <property type="match status" value="1"/>
</dbReference>
<evidence type="ECO:0000259" key="16">
    <source>
        <dbReference type="PROSITE" id="PS51294"/>
    </source>
</evidence>
<dbReference type="SMART" id="SM00291">
    <property type="entry name" value="ZnF_ZZ"/>
    <property type="match status" value="1"/>
</dbReference>
<dbReference type="PROSITE" id="PS51293">
    <property type="entry name" value="SANT"/>
    <property type="match status" value="1"/>
</dbReference>
<evidence type="ECO:0000256" key="11">
    <source>
        <dbReference type="SAM" id="MobiDB-lite"/>
    </source>
</evidence>
<feature type="compositionally biased region" description="Polar residues" evidence="11">
    <location>
        <begin position="996"/>
        <end position="1015"/>
    </location>
</feature>
<evidence type="ECO:0000259" key="14">
    <source>
        <dbReference type="PROSITE" id="PS50934"/>
    </source>
</evidence>
<evidence type="ECO:0000256" key="7">
    <source>
        <dbReference type="ARBA" id="ARBA00023125"/>
    </source>
</evidence>
<keyword evidence="18" id="KW-1185">Reference proteome</keyword>
<feature type="compositionally biased region" description="Polar residues" evidence="11">
    <location>
        <begin position="705"/>
        <end position="725"/>
    </location>
</feature>
<feature type="compositionally biased region" description="Basic and acidic residues" evidence="11">
    <location>
        <begin position="828"/>
        <end position="846"/>
    </location>
</feature>
<feature type="domain" description="SANT" evidence="15">
    <location>
        <begin position="357"/>
        <end position="408"/>
    </location>
</feature>
<gene>
    <name evidence="17" type="ORF">VFH_VI052120</name>
</gene>
<evidence type="ECO:0000259" key="13">
    <source>
        <dbReference type="PROSITE" id="PS50135"/>
    </source>
</evidence>
<feature type="region of interest" description="Disordered" evidence="11">
    <location>
        <begin position="424"/>
        <end position="491"/>
    </location>
</feature>
<evidence type="ECO:0000259" key="15">
    <source>
        <dbReference type="PROSITE" id="PS51293"/>
    </source>
</evidence>
<feature type="compositionally biased region" description="Polar residues" evidence="11">
    <location>
        <begin position="973"/>
        <end position="984"/>
    </location>
</feature>
<dbReference type="GO" id="GO:0008270">
    <property type="term" value="F:zinc ion binding"/>
    <property type="evidence" value="ECO:0007669"/>
    <property type="project" value="UniProtKB-KW"/>
</dbReference>
<comment type="subcellular location">
    <subcellularLocation>
        <location evidence="1">Nucleus</location>
    </subcellularLocation>
</comment>
<feature type="region of interest" description="Disordered" evidence="11">
    <location>
        <begin position="973"/>
        <end position="1015"/>
    </location>
</feature>
<feature type="domain" description="SWIRM" evidence="14">
    <location>
        <begin position="137"/>
        <end position="234"/>
    </location>
</feature>
<evidence type="ECO:0000256" key="8">
    <source>
        <dbReference type="ARBA" id="ARBA00023163"/>
    </source>
</evidence>
<dbReference type="AlphaFoldDB" id="A0AAV1B2E1"/>
<evidence type="ECO:0000256" key="5">
    <source>
        <dbReference type="ARBA" id="ARBA00022833"/>
    </source>
</evidence>
<keyword evidence="2" id="KW-0217">Developmental protein</keyword>
<keyword evidence="4 10" id="KW-0863">Zinc-finger</keyword>
<keyword evidence="8" id="KW-0804">Transcription</keyword>